<dbReference type="InterPro" id="IPR011042">
    <property type="entry name" value="6-blade_b-propeller_TolB-like"/>
</dbReference>
<keyword evidence="2" id="KW-0479">Metal-binding</keyword>
<feature type="binding site" evidence="2">
    <location>
        <position position="108"/>
    </location>
    <ligand>
        <name>substrate</name>
    </ligand>
</feature>
<feature type="binding site" evidence="2">
    <location>
        <position position="106"/>
    </location>
    <ligand>
        <name>substrate</name>
    </ligand>
</feature>
<dbReference type="GO" id="GO:0005509">
    <property type="term" value="F:calcium ion binding"/>
    <property type="evidence" value="ECO:0007669"/>
    <property type="project" value="TreeGrafter"/>
</dbReference>
<sequence length="207" mass="23111">KVERVADCCVLGEGPHWDVETQSLYYVDIFDHSIHKYTPSTNTHTKATIGETGVSFIIPVEGAPNKYLLSYGRQVVTVTWDGISSKITEFHKITEVDTEEDSLTNRLNDGKCDPTGRLWCGTMGSEPKRGHITLKKGSLYSIDPNAKVKQHIKPVHISNGLAWNSDGTKFYYIDSGTREIHQYDFDMVNGEISGKKVIFSLLEAGID</sequence>
<accession>A0A0T6AVW2</accession>
<evidence type="ECO:0000313" key="5">
    <source>
        <dbReference type="Proteomes" id="UP000051574"/>
    </source>
</evidence>
<dbReference type="InterPro" id="IPR005511">
    <property type="entry name" value="SMP-30"/>
</dbReference>
<dbReference type="Gene3D" id="2.120.10.30">
    <property type="entry name" value="TolB, C-terminal domain"/>
    <property type="match status" value="1"/>
</dbReference>
<dbReference type="InterPro" id="IPR013658">
    <property type="entry name" value="SGL"/>
</dbReference>
<feature type="binding site" evidence="2">
    <location>
        <position position="159"/>
    </location>
    <ligand>
        <name>a divalent metal cation</name>
        <dbReference type="ChEBI" id="CHEBI:60240"/>
    </ligand>
</feature>
<comment type="similarity">
    <text evidence="1">Belongs to the SMP-30/CGR1 family.</text>
</comment>
<evidence type="ECO:0000259" key="3">
    <source>
        <dbReference type="Pfam" id="PF08450"/>
    </source>
</evidence>
<dbReference type="PANTHER" id="PTHR10907:SF66">
    <property type="entry name" value="MIP34848P1-RELATED"/>
    <property type="match status" value="1"/>
</dbReference>
<evidence type="ECO:0000313" key="4">
    <source>
        <dbReference type="EMBL" id="KRT79344.1"/>
    </source>
</evidence>
<dbReference type="Pfam" id="PF08450">
    <property type="entry name" value="SGL"/>
    <property type="match status" value="1"/>
</dbReference>
<gene>
    <name evidence="4" type="ORF">AMK59_6951</name>
</gene>
<dbReference type="PRINTS" id="PR01790">
    <property type="entry name" value="SMP30FAMILY"/>
</dbReference>
<feature type="non-terminal residue" evidence="4">
    <location>
        <position position="1"/>
    </location>
</feature>
<keyword evidence="2" id="KW-0862">Zinc</keyword>
<dbReference type="SUPFAM" id="SSF63829">
    <property type="entry name" value="Calcium-dependent phosphotriesterase"/>
    <property type="match status" value="1"/>
</dbReference>
<name>A0A0T6AVW2_9SCAR</name>
<comment type="cofactor">
    <cofactor evidence="2">
        <name>Zn(2+)</name>
        <dbReference type="ChEBI" id="CHEBI:29105"/>
    </cofactor>
    <text evidence="2">Binds 1 divalent metal cation per subunit.</text>
</comment>
<evidence type="ECO:0000256" key="1">
    <source>
        <dbReference type="ARBA" id="ARBA00008853"/>
    </source>
</evidence>
<dbReference type="EMBL" id="LJIG01022669">
    <property type="protein sequence ID" value="KRT79344.1"/>
    <property type="molecule type" value="Genomic_DNA"/>
</dbReference>
<reference evidence="4 5" key="1">
    <citation type="submission" date="2015-09" db="EMBL/GenBank/DDBJ databases">
        <title>Draft genome of the scarab beetle Oryctes borbonicus.</title>
        <authorList>
            <person name="Meyer J.M."/>
            <person name="Markov G.V."/>
            <person name="Baskaran P."/>
            <person name="Herrmann M."/>
            <person name="Sommer R.J."/>
            <person name="Roedelsperger C."/>
        </authorList>
    </citation>
    <scope>NUCLEOTIDE SEQUENCE [LARGE SCALE GENOMIC DNA]</scope>
    <source>
        <strain evidence="4">OB123</strain>
        <tissue evidence="4">Whole animal</tissue>
    </source>
</reference>
<dbReference type="OrthoDB" id="423498at2759"/>
<comment type="caution">
    <text evidence="4">The sequence shown here is derived from an EMBL/GenBank/DDBJ whole genome shotgun (WGS) entry which is preliminary data.</text>
</comment>
<proteinExistence type="inferred from homology"/>
<organism evidence="4 5">
    <name type="scientific">Oryctes borbonicus</name>
    <dbReference type="NCBI Taxonomy" id="1629725"/>
    <lineage>
        <taxon>Eukaryota</taxon>
        <taxon>Metazoa</taxon>
        <taxon>Ecdysozoa</taxon>
        <taxon>Arthropoda</taxon>
        <taxon>Hexapoda</taxon>
        <taxon>Insecta</taxon>
        <taxon>Pterygota</taxon>
        <taxon>Neoptera</taxon>
        <taxon>Endopterygota</taxon>
        <taxon>Coleoptera</taxon>
        <taxon>Polyphaga</taxon>
        <taxon>Scarabaeiformia</taxon>
        <taxon>Scarabaeidae</taxon>
        <taxon>Dynastinae</taxon>
        <taxon>Oryctes</taxon>
    </lineage>
</organism>
<evidence type="ECO:0000256" key="2">
    <source>
        <dbReference type="PIRSR" id="PIRSR605511-2"/>
    </source>
</evidence>
<feature type="domain" description="SMP-30/Gluconolactonase/LRE-like region" evidence="3">
    <location>
        <begin position="11"/>
        <end position="201"/>
    </location>
</feature>
<feature type="non-terminal residue" evidence="4">
    <location>
        <position position="207"/>
    </location>
</feature>
<feature type="binding site" evidence="2">
    <location>
        <position position="126"/>
    </location>
    <ligand>
        <name>substrate</name>
    </ligand>
</feature>
<protein>
    <recommendedName>
        <fullName evidence="3">SMP-30/Gluconolactonase/LRE-like region domain-containing protein</fullName>
    </recommendedName>
</protein>
<feature type="binding site" evidence="2">
    <location>
        <position position="13"/>
    </location>
    <ligand>
        <name>a divalent metal cation</name>
        <dbReference type="ChEBI" id="CHEBI:60240"/>
    </ligand>
</feature>
<dbReference type="GO" id="GO:0004341">
    <property type="term" value="F:gluconolactonase activity"/>
    <property type="evidence" value="ECO:0007669"/>
    <property type="project" value="TreeGrafter"/>
</dbReference>
<dbReference type="GO" id="GO:0019853">
    <property type="term" value="P:L-ascorbic acid biosynthetic process"/>
    <property type="evidence" value="ECO:0007669"/>
    <property type="project" value="TreeGrafter"/>
</dbReference>
<dbReference type="AlphaFoldDB" id="A0A0T6AVW2"/>
<dbReference type="PANTHER" id="PTHR10907">
    <property type="entry name" value="REGUCALCIN"/>
    <property type="match status" value="1"/>
</dbReference>
<keyword evidence="5" id="KW-1185">Reference proteome</keyword>
<dbReference type="Proteomes" id="UP000051574">
    <property type="component" value="Unassembled WGS sequence"/>
</dbReference>